<reference evidence="2 3" key="1">
    <citation type="submission" date="2019-01" db="EMBL/GenBank/DDBJ databases">
        <title>Genome sequencing of the rare red list fungi Fomitopsis rosea.</title>
        <authorList>
            <person name="Buettner E."/>
            <person name="Kellner H."/>
        </authorList>
    </citation>
    <scope>NUCLEOTIDE SEQUENCE [LARGE SCALE GENOMIC DNA]</scope>
    <source>
        <strain evidence="2 3">DSM 105464</strain>
    </source>
</reference>
<dbReference type="Pfam" id="PF05368">
    <property type="entry name" value="NmrA"/>
    <property type="match status" value="1"/>
</dbReference>
<evidence type="ECO:0000313" key="2">
    <source>
        <dbReference type="EMBL" id="TFY62544.1"/>
    </source>
</evidence>
<gene>
    <name evidence="2" type="ORF">EVJ58_g3800</name>
</gene>
<dbReference type="InterPro" id="IPR036291">
    <property type="entry name" value="NAD(P)-bd_dom_sf"/>
</dbReference>
<protein>
    <recommendedName>
        <fullName evidence="1">NmrA-like domain-containing protein</fullName>
    </recommendedName>
</protein>
<dbReference type="SUPFAM" id="SSF51735">
    <property type="entry name" value="NAD(P)-binding Rossmann-fold domains"/>
    <property type="match status" value="1"/>
</dbReference>
<sequence>MAPKTEILFLGATGYLGAGIFTRLLNHPKASEFSITTLVRSTEKGEALKKFNPTLKYAVGSLYDKADYPVIEDLGKKADVVFSVADADYLPWTTALLKGLKARFDATGVAPILIHAVSLLRAYLTRRMLNVFSKSGAGILLFTSDPAGNHSDLDLEDVKAVPPTALHRNVDLAAIAADEAGYVKTYLICPPLIAGLASGPLYDAGLAHRNSIQAPALMRPALDRKQAGVVGDGKGVWAAVHVDDVADTFVLLFDKIISGAPGVGHGWEGYYYLENGELSWNDIASAIGQTLVELDVAKSPEVTSFSKDEISKYFKSEFASSVVSSTCRCKGERARALGWSPKYSVADILAGLKTEVEFLWKKAQAEGKVDITPNYGVDAMLQRFASLSA</sequence>
<dbReference type="PANTHER" id="PTHR48079:SF6">
    <property type="entry name" value="NAD(P)-BINDING DOMAIN-CONTAINING PROTEIN-RELATED"/>
    <property type="match status" value="1"/>
</dbReference>
<evidence type="ECO:0000313" key="3">
    <source>
        <dbReference type="Proteomes" id="UP000298390"/>
    </source>
</evidence>
<dbReference type="Proteomes" id="UP000298390">
    <property type="component" value="Unassembled WGS sequence"/>
</dbReference>
<proteinExistence type="predicted"/>
<organism evidence="2 3">
    <name type="scientific">Rhodofomes roseus</name>
    <dbReference type="NCBI Taxonomy" id="34475"/>
    <lineage>
        <taxon>Eukaryota</taxon>
        <taxon>Fungi</taxon>
        <taxon>Dikarya</taxon>
        <taxon>Basidiomycota</taxon>
        <taxon>Agaricomycotina</taxon>
        <taxon>Agaricomycetes</taxon>
        <taxon>Polyporales</taxon>
        <taxon>Rhodofomes</taxon>
    </lineage>
</organism>
<accession>A0A4Y9YJ44</accession>
<evidence type="ECO:0000259" key="1">
    <source>
        <dbReference type="Pfam" id="PF05368"/>
    </source>
</evidence>
<name>A0A4Y9YJ44_9APHY</name>
<dbReference type="EMBL" id="SEKV01000162">
    <property type="protein sequence ID" value="TFY62544.1"/>
    <property type="molecule type" value="Genomic_DNA"/>
</dbReference>
<dbReference type="PANTHER" id="PTHR48079">
    <property type="entry name" value="PROTEIN YEEZ"/>
    <property type="match status" value="1"/>
</dbReference>
<dbReference type="InterPro" id="IPR051783">
    <property type="entry name" value="NAD(P)-dependent_oxidoreduct"/>
</dbReference>
<dbReference type="Gene3D" id="3.90.25.10">
    <property type="entry name" value="UDP-galactose 4-epimerase, domain 1"/>
    <property type="match status" value="1"/>
</dbReference>
<dbReference type="STRING" id="34475.A0A4Y9YJ44"/>
<dbReference type="Gene3D" id="3.40.50.720">
    <property type="entry name" value="NAD(P)-binding Rossmann-like Domain"/>
    <property type="match status" value="2"/>
</dbReference>
<feature type="domain" description="NmrA-like" evidence="1">
    <location>
        <begin position="4"/>
        <end position="86"/>
    </location>
</feature>
<comment type="caution">
    <text evidence="2">The sequence shown here is derived from an EMBL/GenBank/DDBJ whole genome shotgun (WGS) entry which is preliminary data.</text>
</comment>
<dbReference type="AlphaFoldDB" id="A0A4Y9YJ44"/>
<dbReference type="GO" id="GO:0005737">
    <property type="term" value="C:cytoplasm"/>
    <property type="evidence" value="ECO:0007669"/>
    <property type="project" value="TreeGrafter"/>
</dbReference>
<dbReference type="InterPro" id="IPR008030">
    <property type="entry name" value="NmrA-like"/>
</dbReference>
<dbReference type="GO" id="GO:0004029">
    <property type="term" value="F:aldehyde dehydrogenase (NAD+) activity"/>
    <property type="evidence" value="ECO:0007669"/>
    <property type="project" value="TreeGrafter"/>
</dbReference>